<dbReference type="Proteomes" id="UP000045039">
    <property type="component" value="Unassembled WGS sequence"/>
</dbReference>
<evidence type="ECO:0000313" key="14">
    <source>
        <dbReference type="EMBL" id="RMS56340.1"/>
    </source>
</evidence>
<evidence type="ECO:0000313" key="12">
    <source>
        <dbReference type="EMBL" id="MZZ14142.1"/>
    </source>
</evidence>
<gene>
    <name evidence="14" type="ORF">ALP65_02885</name>
    <name evidence="13" type="ORF">CAZ10_18545</name>
    <name evidence="11" type="ORF">GNQ48_07350</name>
    <name evidence="12" type="ORF">GUL26_17990</name>
    <name evidence="15" type="ORF">IPC1295_09155</name>
    <name evidence="16" type="ORF">L4V69_06200</name>
    <name evidence="10" type="ORF">PAERUG_P19_London_7_VIM_2_05_10_01997</name>
</gene>
<dbReference type="PANTHER" id="PTHR43413:SF1">
    <property type="entry name" value="SIROHEME DECARBOXYLASE NIRL SUBUNIT"/>
    <property type="match status" value="1"/>
</dbReference>
<evidence type="ECO:0000256" key="1">
    <source>
        <dbReference type="ARBA" id="ARBA00023239"/>
    </source>
</evidence>
<reference evidence="13 18" key="3">
    <citation type="submission" date="2017-05" db="EMBL/GenBank/DDBJ databases">
        <authorList>
            <person name="Song R."/>
            <person name="Chenine A.L."/>
            <person name="Ruprecht R.M."/>
        </authorList>
    </citation>
    <scope>NUCLEOTIDE SEQUENCE [LARGE SCALE GENOMIC DNA]</scope>
    <source>
        <strain evidence="13 18">S567_C10_BS</strain>
    </source>
</reference>
<dbReference type="EMBL" id="RBSQ01000512">
    <property type="protein sequence ID" value="RMS56340.1"/>
    <property type="molecule type" value="Genomic_DNA"/>
</dbReference>
<comment type="similarity">
    <text evidence="3">Belongs to the Ahb/Nir family.</text>
</comment>
<dbReference type="GO" id="GO:0016829">
    <property type="term" value="F:lyase activity"/>
    <property type="evidence" value="ECO:0007669"/>
    <property type="project" value="UniProtKB-KW"/>
</dbReference>
<evidence type="ECO:0000259" key="8">
    <source>
        <dbReference type="Pfam" id="PF17805"/>
    </source>
</evidence>
<dbReference type="EMBL" id="CVVU01000111">
    <property type="protein sequence ID" value="CRO57412.1"/>
    <property type="molecule type" value="Genomic_DNA"/>
</dbReference>
<comment type="catalytic activity">
    <reaction evidence="7">
        <text>siroheme + 2 H(+) = 12,18-didecarboxysiroheme + 2 CO2</text>
        <dbReference type="Rhea" id="RHEA:19093"/>
        <dbReference type="ChEBI" id="CHEBI:15378"/>
        <dbReference type="ChEBI" id="CHEBI:16526"/>
        <dbReference type="ChEBI" id="CHEBI:60052"/>
        <dbReference type="ChEBI" id="CHEBI:140497"/>
        <dbReference type="EC" id="4.1.1.111"/>
    </reaction>
</comment>
<proteinExistence type="inferred from homology"/>
<reference evidence="15 20" key="6">
    <citation type="submission" date="2019-01" db="EMBL/GenBank/DDBJ databases">
        <title>The Pseudomonas aeruginosa pan-genome provides new insights on its population structure, horizontal gene transfer and pathogenicity.</title>
        <authorList>
            <person name="Freschi L."/>
            <person name="Vincent A.T."/>
            <person name="Jeukens J."/>
            <person name="Emond-Rheault J.-G."/>
            <person name="Kukavica-Ibrulj I."/>
            <person name="Dupont M.-J."/>
            <person name="Charette S.J."/>
            <person name="Boyle B."/>
            <person name="Levesque R.C."/>
        </authorList>
    </citation>
    <scope>NUCLEOTIDE SEQUENCE [LARGE SCALE GENOMIC DNA]</scope>
    <source>
        <strain evidence="15 20">PA-W36</strain>
    </source>
</reference>
<comment type="pathway">
    <text evidence="2">Porphyrin-containing compound metabolism.</text>
</comment>
<dbReference type="SMART" id="SM00344">
    <property type="entry name" value="HTH_ASNC"/>
    <property type="match status" value="1"/>
</dbReference>
<dbReference type="InterPro" id="IPR019888">
    <property type="entry name" value="Tscrpt_reg_AsnC-like"/>
</dbReference>
<feature type="domain" description="Siroheme decarboxylase NirL-like HTH" evidence="9">
    <location>
        <begin position="6"/>
        <end position="49"/>
    </location>
</feature>
<dbReference type="SMR" id="A0A071KTX5"/>
<organism evidence="13 18">
    <name type="scientific">Pseudomonas aeruginosa</name>
    <dbReference type="NCBI Taxonomy" id="287"/>
    <lineage>
        <taxon>Bacteria</taxon>
        <taxon>Pseudomonadati</taxon>
        <taxon>Pseudomonadota</taxon>
        <taxon>Gammaproteobacteria</taxon>
        <taxon>Pseudomonadales</taxon>
        <taxon>Pseudomonadaceae</taxon>
        <taxon>Pseudomonas</taxon>
    </lineage>
</organism>
<dbReference type="Proteomes" id="UP000433532">
    <property type="component" value="Unassembled WGS sequence"/>
</dbReference>
<dbReference type="EMBL" id="CP136986">
    <property type="protein sequence ID" value="WOS78734.1"/>
    <property type="molecule type" value="Genomic_DNA"/>
</dbReference>
<evidence type="ECO:0000313" key="15">
    <source>
        <dbReference type="EMBL" id="RPM19316.1"/>
    </source>
</evidence>
<name>A0A071KTX5_PSEAI</name>
<dbReference type="RefSeq" id="WP_003084864.1">
    <property type="nucleotide sequence ID" value="NZ_AP014622.1"/>
</dbReference>
<reference evidence="15 20" key="4">
    <citation type="submission" date="2017-08" db="EMBL/GenBank/DDBJ databases">
        <authorList>
            <person name="Feschi L."/>
            <person name="Jeukens J."/>
            <person name="Emond-Rheault J.-G."/>
            <person name="Kukavica-Ibrulj I."/>
            <person name="Boyle B."/>
            <person name="Levesque R.C."/>
        </authorList>
    </citation>
    <scope>NUCLEOTIDE SEQUENCE [LARGE SCALE GENOMIC DNA]</scope>
    <source>
        <strain evidence="15 20">PA-W36</strain>
    </source>
</reference>
<dbReference type="EMBL" id="NSNE01000004">
    <property type="protein sequence ID" value="RPM19316.1"/>
    <property type="molecule type" value="Genomic_DNA"/>
</dbReference>
<keyword evidence="1" id="KW-0456">Lyase</keyword>
<reference evidence="16" key="10">
    <citation type="submission" date="2023-10" db="EMBL/GenBank/DDBJ databases">
        <title>Pathogen: clinical or host-associated sample.</title>
        <authorList>
            <person name="Hergert J."/>
            <person name="Casey R."/>
            <person name="Wagner J."/>
            <person name="Young E.L."/>
            <person name="Oakeson K.F."/>
        </authorList>
    </citation>
    <scope>NUCLEOTIDE SEQUENCE</scope>
    <source>
        <strain evidence="16">2021CK-01020</strain>
    </source>
</reference>
<dbReference type="InterPro" id="IPR036388">
    <property type="entry name" value="WH-like_DNA-bd_sf"/>
</dbReference>
<dbReference type="AlphaFoldDB" id="A0A071KTX5"/>
<dbReference type="Gene3D" id="3.30.70.3460">
    <property type="match status" value="1"/>
</dbReference>
<evidence type="ECO:0000256" key="7">
    <source>
        <dbReference type="ARBA" id="ARBA00048470"/>
    </source>
</evidence>
<feature type="domain" description="Siroheme decarboxylase AsnC-like ligand binding" evidence="8">
    <location>
        <begin position="64"/>
        <end position="131"/>
    </location>
</feature>
<dbReference type="Pfam" id="PF22451">
    <property type="entry name" value="NirdL-like_HTH"/>
    <property type="match status" value="1"/>
</dbReference>
<evidence type="ECO:0000313" key="19">
    <source>
        <dbReference type="Proteomes" id="UP000270834"/>
    </source>
</evidence>
<evidence type="ECO:0000256" key="4">
    <source>
        <dbReference type="ARBA" id="ARBA00023465"/>
    </source>
</evidence>
<dbReference type="InterPro" id="IPR050684">
    <property type="entry name" value="HTH-Siroheme_Decarb"/>
</dbReference>
<dbReference type="EMBL" id="NFFZ01000009">
    <property type="protein sequence ID" value="OTI60283.1"/>
    <property type="molecule type" value="Genomic_DNA"/>
</dbReference>
<reference evidence="12" key="8">
    <citation type="submission" date="2020-01" db="EMBL/GenBank/DDBJ databases">
        <title>Bacteria Cultured from War Wounds Associated with the Conflict in Eastern Ukraine.</title>
        <authorList>
            <person name="Snesrud E."/>
            <person name="Galac M.R."/>
            <person name="Mc Gann P."/>
            <person name="Valentine K."/>
            <person name="Viacheslav K."/>
        </authorList>
    </citation>
    <scope>NUCLEOTIDE SEQUENCE</scope>
    <source>
        <strain evidence="12">VNMU148</strain>
    </source>
</reference>
<reference evidence="11 21" key="7">
    <citation type="submission" date="2019-11" db="EMBL/GenBank/DDBJ databases">
        <title>Genomes of ocular Pseudomonas aeruginosa isolates.</title>
        <authorList>
            <person name="Khan M."/>
            <person name="Rice S.A."/>
            <person name="Willcox M.D.P."/>
            <person name="Stapleton F."/>
        </authorList>
    </citation>
    <scope>NUCLEOTIDE SEQUENCE [LARGE SCALE GENOMIC DNA]</scope>
    <source>
        <strain evidence="11 21">PA221</strain>
    </source>
</reference>
<evidence type="ECO:0000256" key="5">
    <source>
        <dbReference type="ARBA" id="ARBA00023471"/>
    </source>
</evidence>
<evidence type="ECO:0000256" key="2">
    <source>
        <dbReference type="ARBA" id="ARBA00023444"/>
    </source>
</evidence>
<dbReference type="Gene3D" id="1.10.10.10">
    <property type="entry name" value="Winged helix-like DNA-binding domain superfamily/Winged helix DNA-binding domain"/>
    <property type="match status" value="1"/>
</dbReference>
<dbReference type="Proteomes" id="UP000644192">
    <property type="component" value="Unassembled WGS sequence"/>
</dbReference>
<dbReference type="EMBL" id="WOAD01000004">
    <property type="protein sequence ID" value="MUI34817.1"/>
    <property type="molecule type" value="Genomic_DNA"/>
</dbReference>
<accession>A0A071KTX5</accession>
<comment type="subunit">
    <text evidence="4">Probably forms a complex composed of NirD, NirL, NirG and NirH. All proteins are required for the total conversion of siroheme to didecarboxysiroheme.</text>
</comment>
<evidence type="ECO:0000256" key="3">
    <source>
        <dbReference type="ARBA" id="ARBA00023457"/>
    </source>
</evidence>
<evidence type="ECO:0000313" key="13">
    <source>
        <dbReference type="EMBL" id="OTI60283.1"/>
    </source>
</evidence>
<evidence type="ECO:0000313" key="11">
    <source>
        <dbReference type="EMBL" id="MUI34817.1"/>
    </source>
</evidence>
<evidence type="ECO:0000256" key="6">
    <source>
        <dbReference type="ARBA" id="ARBA00045291"/>
    </source>
</evidence>
<dbReference type="KEGG" id="paeb:NCGM1900_0527"/>
<comment type="function">
    <text evidence="6">Involved in heme d1 biosynthesis. Catalyzes the decarboxylation of siroheme into didecarboxysiroheme.</text>
</comment>
<dbReference type="OMA" id="CAEPYRA"/>
<dbReference type="PANTHER" id="PTHR43413">
    <property type="entry name" value="TRANSCRIPTIONAL REGULATOR, ASNC FAMILY"/>
    <property type="match status" value="1"/>
</dbReference>
<dbReference type="EC" id="4.1.1.111" evidence="5"/>
<evidence type="ECO:0000313" key="21">
    <source>
        <dbReference type="Proteomes" id="UP000433532"/>
    </source>
</evidence>
<evidence type="ECO:0000259" key="9">
    <source>
        <dbReference type="Pfam" id="PF22451"/>
    </source>
</evidence>
<reference evidence="14 19" key="5">
    <citation type="submission" date="2018-08" db="EMBL/GenBank/DDBJ databases">
        <title>Recombination of ecologically and evolutionarily significant loci maintains genetic cohesion in the Pseudomonas syringae species complex.</title>
        <authorList>
            <person name="Dillon M."/>
            <person name="Thakur S."/>
            <person name="Almeida R.N.D."/>
            <person name="Weir B.S."/>
            <person name="Guttman D.S."/>
        </authorList>
    </citation>
    <scope>NUCLEOTIDE SEQUENCE [LARGE SCALE GENOMIC DNA]</scope>
    <source>
        <strain evidence="14 19">ICMP 7846</strain>
    </source>
</reference>
<dbReference type="Proteomes" id="UP000270834">
    <property type="component" value="Unassembled WGS sequence"/>
</dbReference>
<evidence type="ECO:0000313" key="17">
    <source>
        <dbReference type="Proteomes" id="UP000045039"/>
    </source>
</evidence>
<evidence type="ECO:0000313" key="16">
    <source>
        <dbReference type="EMBL" id="WOS78734.1"/>
    </source>
</evidence>
<dbReference type="Proteomes" id="UP001297540">
    <property type="component" value="Chromosome"/>
</dbReference>
<evidence type="ECO:0000313" key="20">
    <source>
        <dbReference type="Proteomes" id="UP000284767"/>
    </source>
</evidence>
<protein>
    <recommendedName>
        <fullName evidence="5">siroheme decarboxylase</fullName>
        <ecNumber evidence="5">4.1.1.111</ecNumber>
    </recommendedName>
</protein>
<reference evidence="10" key="1">
    <citation type="submission" date="2015-06" db="EMBL/GenBank/DDBJ databases">
        <authorList>
            <person name="Radhakrishnan R."/>
            <person name="Underwood A."/>
            <person name="Al-Shahib A."/>
        </authorList>
    </citation>
    <scope>NUCLEOTIDE SEQUENCE</scope>
    <source>
        <strain evidence="10">P19_London_7_VIM_2_05_10</strain>
    </source>
</reference>
<dbReference type="InterPro" id="IPR053953">
    <property type="entry name" value="NirdL-like_HTH"/>
</dbReference>
<sequence length="150" mass="17017">MDDLSRRLLARYQKGLPICAEPYRRMAETLGCSEAEVLERLRRLEADGALSRVGPVLRHQRAGASTLAALAVPEERLQRVAERISQYAEVNHNYQREHRYNLWFVLTAGDRAQLDRVLAEIAADTGLQPLDLPMQEAYCIDLAFPLEASR</sequence>
<evidence type="ECO:0000313" key="18">
    <source>
        <dbReference type="Proteomes" id="UP000194857"/>
    </source>
</evidence>
<dbReference type="Proteomes" id="UP000194857">
    <property type="component" value="Unassembled WGS sequence"/>
</dbReference>
<dbReference type="EMBL" id="WXZT01000012">
    <property type="protein sequence ID" value="MZZ14142.1"/>
    <property type="molecule type" value="Genomic_DNA"/>
</dbReference>
<dbReference type="InterPro" id="IPR040523">
    <property type="entry name" value="AsnC_trans_reg2"/>
</dbReference>
<reference evidence="16" key="9">
    <citation type="submission" date="2023-06" db="EMBL/GenBank/DDBJ databases">
        <authorList>
            <consortium name="Clinical and Environmental Microbiology Branch: Whole genome sequencing antimicrobial resistance pathogens in the healthcare setting"/>
        </authorList>
    </citation>
    <scope>NUCLEOTIDE SEQUENCE</scope>
    <source>
        <strain evidence="16">2021CK-01020</strain>
    </source>
</reference>
<dbReference type="Pfam" id="PF17805">
    <property type="entry name" value="AsnC_trans_reg2"/>
    <property type="match status" value="1"/>
</dbReference>
<evidence type="ECO:0000313" key="10">
    <source>
        <dbReference type="EMBL" id="CRO57412.1"/>
    </source>
</evidence>
<dbReference type="Proteomes" id="UP000284767">
    <property type="component" value="Unassembled WGS sequence"/>
</dbReference>
<reference evidence="17" key="2">
    <citation type="submission" date="2015-06" db="EMBL/GenBank/DDBJ databases">
        <authorList>
            <person name="Radhakrishnan Rajesh"/>
            <person name="Underwood Anthony"/>
            <person name="Al-Shahib Ali"/>
        </authorList>
    </citation>
    <scope>NUCLEOTIDE SEQUENCE [LARGE SCALE GENOMIC DNA]</scope>
    <source>
        <strain evidence="17">P19_London_7_VIM_2_05_10</strain>
    </source>
</reference>